<proteinExistence type="predicted"/>
<accession>A0AAW0GHW1</accession>
<dbReference type="EMBL" id="JASBNA010000009">
    <property type="protein sequence ID" value="KAK7689026.1"/>
    <property type="molecule type" value="Genomic_DNA"/>
</dbReference>
<reference evidence="1 2" key="1">
    <citation type="submission" date="2022-09" db="EMBL/GenBank/DDBJ databases">
        <authorList>
            <person name="Palmer J.M."/>
        </authorList>
    </citation>
    <scope>NUCLEOTIDE SEQUENCE [LARGE SCALE GENOMIC DNA]</scope>
    <source>
        <strain evidence="1 2">DSM 7382</strain>
    </source>
</reference>
<evidence type="ECO:0000313" key="2">
    <source>
        <dbReference type="Proteomes" id="UP001385951"/>
    </source>
</evidence>
<sequence>MFTSPSLPELSTRLEQVTIYISADSSTFTQPLNVIASFAYAQHGVCTKDTWFAIRLDHNTRDKKRDHMVNRLDSKFWISARRCRGMHCDLVSEYDR</sequence>
<dbReference type="Proteomes" id="UP001385951">
    <property type="component" value="Unassembled WGS sequence"/>
</dbReference>
<keyword evidence="2" id="KW-1185">Reference proteome</keyword>
<gene>
    <name evidence="1" type="ORF">QCA50_007717</name>
</gene>
<name>A0AAW0GHW1_9APHY</name>
<organism evidence="1 2">
    <name type="scientific">Cerrena zonata</name>
    <dbReference type="NCBI Taxonomy" id="2478898"/>
    <lineage>
        <taxon>Eukaryota</taxon>
        <taxon>Fungi</taxon>
        <taxon>Dikarya</taxon>
        <taxon>Basidiomycota</taxon>
        <taxon>Agaricomycotina</taxon>
        <taxon>Agaricomycetes</taxon>
        <taxon>Polyporales</taxon>
        <taxon>Cerrenaceae</taxon>
        <taxon>Cerrena</taxon>
    </lineage>
</organism>
<evidence type="ECO:0000313" key="1">
    <source>
        <dbReference type="EMBL" id="KAK7689026.1"/>
    </source>
</evidence>
<comment type="caution">
    <text evidence="1">The sequence shown here is derived from an EMBL/GenBank/DDBJ whole genome shotgun (WGS) entry which is preliminary data.</text>
</comment>
<dbReference type="AlphaFoldDB" id="A0AAW0GHW1"/>
<protein>
    <submittedName>
        <fullName evidence="1">Uncharacterized protein</fullName>
    </submittedName>
</protein>